<dbReference type="EMBL" id="JBDFQZ010000013">
    <property type="protein sequence ID" value="KAK9669860.1"/>
    <property type="molecule type" value="Genomic_DNA"/>
</dbReference>
<organism evidence="2 3">
    <name type="scientific">Saponaria officinalis</name>
    <name type="common">Common soapwort</name>
    <name type="synonym">Lychnis saponaria</name>
    <dbReference type="NCBI Taxonomy" id="3572"/>
    <lineage>
        <taxon>Eukaryota</taxon>
        <taxon>Viridiplantae</taxon>
        <taxon>Streptophyta</taxon>
        <taxon>Embryophyta</taxon>
        <taxon>Tracheophyta</taxon>
        <taxon>Spermatophyta</taxon>
        <taxon>Magnoliopsida</taxon>
        <taxon>eudicotyledons</taxon>
        <taxon>Gunneridae</taxon>
        <taxon>Pentapetalae</taxon>
        <taxon>Caryophyllales</taxon>
        <taxon>Caryophyllaceae</taxon>
        <taxon>Caryophylleae</taxon>
        <taxon>Saponaria</taxon>
    </lineage>
</organism>
<reference evidence="2" key="1">
    <citation type="submission" date="2024-03" db="EMBL/GenBank/DDBJ databases">
        <title>WGS assembly of Saponaria officinalis var. Norfolk2.</title>
        <authorList>
            <person name="Jenkins J."/>
            <person name="Shu S."/>
            <person name="Grimwood J."/>
            <person name="Barry K."/>
            <person name="Goodstein D."/>
            <person name="Schmutz J."/>
            <person name="Leebens-Mack J."/>
            <person name="Osbourn A."/>
        </authorList>
    </citation>
    <scope>NUCLEOTIDE SEQUENCE [LARGE SCALE GENOMIC DNA]</scope>
    <source>
        <strain evidence="2">JIC</strain>
    </source>
</reference>
<evidence type="ECO:0000313" key="2">
    <source>
        <dbReference type="EMBL" id="KAK9669860.1"/>
    </source>
</evidence>
<keyword evidence="1" id="KW-0732">Signal</keyword>
<keyword evidence="3" id="KW-1185">Reference proteome</keyword>
<feature type="chain" id="PRO_5044002114" evidence="1">
    <location>
        <begin position="16"/>
        <end position="57"/>
    </location>
</feature>
<feature type="signal peptide" evidence="1">
    <location>
        <begin position="1"/>
        <end position="15"/>
    </location>
</feature>
<proteinExistence type="predicted"/>
<gene>
    <name evidence="2" type="ORF">RND81_13G159600</name>
</gene>
<name>A0AAW1H6G0_SAPOF</name>
<evidence type="ECO:0000256" key="1">
    <source>
        <dbReference type="SAM" id="SignalP"/>
    </source>
</evidence>
<evidence type="ECO:0000313" key="3">
    <source>
        <dbReference type="Proteomes" id="UP001443914"/>
    </source>
</evidence>
<dbReference type="Proteomes" id="UP001443914">
    <property type="component" value="Unassembled WGS sequence"/>
</dbReference>
<dbReference type="AlphaFoldDB" id="A0AAW1H6G0"/>
<comment type="caution">
    <text evidence="2">The sequence shown here is derived from an EMBL/GenBank/DDBJ whole genome shotgun (WGS) entry which is preliminary data.</text>
</comment>
<protein>
    <submittedName>
        <fullName evidence="2">Uncharacterized protein</fullName>
    </submittedName>
</protein>
<accession>A0AAW1H6G0</accession>
<sequence>MAAVLLAVIYNIWWARNCCRIKLIVVRPEMIVNRIRSTIQFRLRKLTSSPMSWVGSG</sequence>